<evidence type="ECO:0000313" key="1">
    <source>
        <dbReference type="EMBL" id="KEK15698.1"/>
    </source>
</evidence>
<dbReference type="EMBL" id="QAZN01000002">
    <property type="protein sequence ID" value="PTV04950.1"/>
    <property type="molecule type" value="Genomic_DNA"/>
</dbReference>
<dbReference type="Proteomes" id="UP000297521">
    <property type="component" value="Unassembled WGS sequence"/>
</dbReference>
<dbReference type="Proteomes" id="UP000241783">
    <property type="component" value="Unassembled WGS sequence"/>
</dbReference>
<dbReference type="PANTHER" id="PTHR35368">
    <property type="entry name" value="HYDROPEROXIDE REDUCTASE"/>
    <property type="match status" value="1"/>
</dbReference>
<dbReference type="EMBL" id="NFHN01000004">
    <property type="protein sequence ID" value="OUN49859.1"/>
    <property type="molecule type" value="Genomic_DNA"/>
</dbReference>
<reference evidence="15" key="12">
    <citation type="journal article" date="2019" name="Cell Metab.">
        <title>Nutrient sensing in CD11c cells alters the gut microbiome to regulate food intake and body mass.</title>
        <authorList>
            <person name="Chagwedera N.D."/>
            <person name="Ang Q.Y."/>
            <person name="Bisanz J.E."/>
            <person name="Leong Y.A."/>
            <person name="Ganeshan K."/>
            <person name="Cai J."/>
            <person name="Patterson A.D."/>
            <person name="Turnbaugh P.J."/>
            <person name="Chawla A."/>
        </authorList>
    </citation>
    <scope>NUCLEOTIDE SEQUENCE</scope>
    <source>
        <strain evidence="15">I8-5</strain>
    </source>
</reference>
<reference evidence="11" key="8">
    <citation type="journal article" date="2018" name="Genome Announc.">
        <title>Fifty-Six Draft Genome Sequences of 10 Lactobacillus Species from 22 Commercial Dietary Supplements.</title>
        <authorList>
            <person name="Gangiredla J."/>
            <person name="Barnaba T.J."/>
            <person name="Mammel M.K."/>
            <person name="Lacher D.W."/>
            <person name="Elkins C.A."/>
            <person name="Lampel K.A."/>
            <person name="Whitehouse C.A."/>
            <person name="Tartera C."/>
        </authorList>
    </citation>
    <scope>NUCLEOTIDE SEQUENCE</scope>
    <source>
        <strain evidence="11">DS12_10</strain>
    </source>
</reference>
<reference evidence="12" key="11">
    <citation type="submission" date="2018-05" db="EMBL/GenBank/DDBJ databases">
        <authorList>
            <person name="Peng X.Y."/>
            <person name="Xu Y.F."/>
            <person name="Luo D."/>
            <person name="Yu J."/>
            <person name="Gu J.Y."/>
        </authorList>
    </citation>
    <scope>NUCLEOTIDE SEQUENCE</scope>
    <source>
        <strain evidence="13">LR10</strain>
        <strain evidence="12">LR9</strain>
    </source>
</reference>
<reference evidence="6 17" key="4">
    <citation type="submission" date="2016-10" db="EMBL/GenBank/DDBJ databases">
        <title>Genome sequence of Lactobacillus reuteri 121, a source of glucan and fructan exopolysaccharides.</title>
        <authorList>
            <person name="Gangoiti J."/>
            <person name="Lammerts Van Bueren A."/>
            <person name="Dijkhuizen L."/>
        </authorList>
    </citation>
    <scope>NUCLEOTIDE SEQUENCE [LARGE SCALE GENOMIC DNA]</scope>
    <source>
        <strain evidence="6 17">121</strain>
    </source>
</reference>
<evidence type="ECO:0000313" key="26">
    <source>
        <dbReference type="Proteomes" id="UP000587270"/>
    </source>
</evidence>
<dbReference type="AlphaFoldDB" id="A0A073JN06"/>
<dbReference type="Proteomes" id="UP000195868">
    <property type="component" value="Unassembled WGS sequence"/>
</dbReference>
<evidence type="ECO:0000313" key="17">
    <source>
        <dbReference type="Proteomes" id="UP000184174"/>
    </source>
</evidence>
<reference evidence="10 21" key="9">
    <citation type="submission" date="2018-03" db="EMBL/GenBank/DDBJ databases">
        <title>Genome Sequences of Lactobacillus sp. Isolates from Traditional Turkish Sourdough.</title>
        <authorList>
            <person name="Skory C.D."/>
            <person name="Dertli E."/>
        </authorList>
    </citation>
    <scope>NUCLEOTIDE SEQUENCE [LARGE SCALE GENOMIC DNA]</scope>
    <source>
        <strain evidence="10 21">E81</strain>
    </source>
</reference>
<evidence type="ECO:0000313" key="24">
    <source>
        <dbReference type="Proteomes" id="UP000452188"/>
    </source>
</evidence>
<evidence type="ECO:0000313" key="11">
    <source>
        <dbReference type="EMBL" id="PTV04950.1"/>
    </source>
</evidence>
<dbReference type="EMBL" id="MIMU01000098">
    <property type="protein sequence ID" value="OTA84024.1"/>
    <property type="molecule type" value="Genomic_DNA"/>
</dbReference>
<dbReference type="Proteomes" id="UP000194286">
    <property type="component" value="Unassembled WGS sequence"/>
</dbReference>
<dbReference type="Proteomes" id="UP000587270">
    <property type="component" value="Unassembled WGS sequence"/>
</dbReference>
<dbReference type="InterPro" id="IPR003718">
    <property type="entry name" value="OsmC/Ohr_fam"/>
</dbReference>
<dbReference type="GeneID" id="77191313"/>
<dbReference type="Proteomes" id="UP001286376">
    <property type="component" value="Unassembled WGS sequence"/>
</dbReference>
<evidence type="ECO:0000313" key="12">
    <source>
        <dbReference type="EMBL" id="PWT38245.1"/>
    </source>
</evidence>
<evidence type="ECO:0000313" key="21">
    <source>
        <dbReference type="Proteomes" id="UP000241783"/>
    </source>
</evidence>
<reference evidence="9" key="6">
    <citation type="journal article" date="2018" name="BMC Genomics">
        <title>Whole genome sequencing and function prediction of 133 gut anaerobes isolated from chicken caecum in pure cultures.</title>
        <authorList>
            <person name="Medvecky M."/>
            <person name="Cejkova D."/>
            <person name="Polansky O."/>
            <person name="Karasova D."/>
            <person name="Kubasova T."/>
            <person name="Cizek A."/>
            <person name="Rychlik I."/>
        </authorList>
    </citation>
    <scope>NUCLEOTIDE SEQUENCE</scope>
    <source>
        <strain evidence="9">An71</strain>
    </source>
</reference>
<evidence type="ECO:0000313" key="3">
    <source>
        <dbReference type="EMBL" id="MDV8946336.1"/>
    </source>
</evidence>
<sequence length="142" mass="15724">MSKYKVTATKTTTGMQVSAGTRGFEITFDEPESTNTGMNPVEILLASFGACQAITAQALAKKRNFDLRAFWVTIEGDLGREDVADGKNVRKFTEIRYQPHLRSSESDEDIKKFLADVAAKCPVENTLTYGTKFVQDGFVKVD</sequence>
<dbReference type="Proteomes" id="UP000194219">
    <property type="component" value="Unassembled WGS sequence"/>
</dbReference>
<dbReference type="InterPro" id="IPR036102">
    <property type="entry name" value="OsmC/Ohrsf"/>
</dbReference>
<evidence type="ECO:0000313" key="13">
    <source>
        <dbReference type="EMBL" id="PWT40235.1"/>
    </source>
</evidence>
<dbReference type="InterPro" id="IPR052924">
    <property type="entry name" value="OsmC/Ohr_hydroprdx_reductase"/>
</dbReference>
<organism evidence="1 16">
    <name type="scientific">Limosilactobacillus reuteri</name>
    <name type="common">Lactobacillus reuteri</name>
    <dbReference type="NCBI Taxonomy" id="1598"/>
    <lineage>
        <taxon>Bacteria</taxon>
        <taxon>Bacillati</taxon>
        <taxon>Bacillota</taxon>
        <taxon>Bacilli</taxon>
        <taxon>Lactobacillales</taxon>
        <taxon>Lactobacillaceae</taxon>
        <taxon>Limosilactobacillus</taxon>
    </lineage>
</organism>
<dbReference type="EMBL" id="JAQTKT010000001">
    <property type="protein sequence ID" value="MDD1382406.1"/>
    <property type="molecule type" value="Genomic_DNA"/>
</dbReference>
<dbReference type="Proteomes" id="UP000184174">
    <property type="component" value="Unassembled WGS sequence"/>
</dbReference>
<dbReference type="PANTHER" id="PTHR35368:SF1">
    <property type="entry name" value="HYDROPEROXIDE REDUCTASE"/>
    <property type="match status" value="1"/>
</dbReference>
<reference evidence="7 18" key="3">
    <citation type="submission" date="2016-09" db="EMBL/GenBank/DDBJ databases">
        <title>Lactobacillus reuteri KLR3006, genome sequencing and assembly.</title>
        <authorList>
            <person name="Lee J.-Y."/>
            <person name="Kim E.B."/>
            <person name="Choi Y.-J."/>
        </authorList>
    </citation>
    <scope>NUCLEOTIDE SEQUENCE [LARGE SCALE GENOMIC DNA]</scope>
    <source>
        <strain evidence="7 18">KLR3006</strain>
    </source>
</reference>
<dbReference type="Proteomes" id="UP000245735">
    <property type="component" value="Unassembled WGS sequence"/>
</dbReference>
<evidence type="ECO:0000313" key="6">
    <source>
        <dbReference type="EMBL" id="OJI10499.1"/>
    </source>
</evidence>
<reference evidence="2" key="19">
    <citation type="submission" date="2023-02" db="EMBL/GenBank/DDBJ databases">
        <title>Complete genome sequence of Limosilactobacillus reuteri SRCM217616 isolated from Bos taurus feces.</title>
        <authorList>
            <person name="Yang H.-G."/>
            <person name="Kim J.-W."/>
            <person name="Ha G.-S."/>
            <person name="Yang H.-J."/>
            <person name="Jeong D.-Y."/>
        </authorList>
    </citation>
    <scope>NUCLEOTIDE SEQUENCE</scope>
    <source>
        <strain evidence="2">SRCM217616</strain>
    </source>
</reference>
<dbReference type="EMBL" id="PZQO01000002">
    <property type="protein sequence ID" value="PTM30680.1"/>
    <property type="molecule type" value="Genomic_DNA"/>
</dbReference>
<reference evidence="5 26" key="15">
    <citation type="submission" date="2020-04" db="EMBL/GenBank/DDBJ databases">
        <authorList>
            <person name="Hitch T.C.A."/>
            <person name="Wylensek D."/>
            <person name="Clavel T."/>
        </authorList>
    </citation>
    <scope>NUCLEOTIDE SEQUENCE [LARGE SCALE GENOMIC DNA]</scope>
    <source>
        <strain evidence="5 26">WCA-386-APC-4I</strain>
    </source>
</reference>
<dbReference type="EMBL" id="JOSX01000013">
    <property type="protein sequence ID" value="KEK15698.1"/>
    <property type="molecule type" value="Genomic_DNA"/>
</dbReference>
<dbReference type="EMBL" id="QGHV01000005">
    <property type="protein sequence ID" value="PWT38245.1"/>
    <property type="molecule type" value="Genomic_DNA"/>
</dbReference>
<reference evidence="8 19" key="2">
    <citation type="submission" date="2016-09" db="EMBL/GenBank/DDBJ databases">
        <title>Lactobacillus reuteri KLR3005, genome sequencing and assembly.</title>
        <authorList>
            <person name="Lee J.-Y."/>
            <person name="Kim E.B."/>
            <person name="Choi Y.-J."/>
        </authorList>
    </citation>
    <scope>NUCLEOTIDE SEQUENCE [LARGE SCALE GENOMIC DNA]</scope>
    <source>
        <strain evidence="8 19">KLR3005</strain>
    </source>
</reference>
<dbReference type="EMBL" id="WJMV01000004">
    <property type="protein sequence ID" value="MRG74619.1"/>
    <property type="molecule type" value="Genomic_DNA"/>
</dbReference>
<protein>
    <submittedName>
        <fullName evidence="1 4">Peroxiredoxin</fullName>
    </submittedName>
    <submittedName>
        <fullName evidence="2">OsmC family protein</fullName>
    </submittedName>
</protein>
<evidence type="ECO:0000313" key="19">
    <source>
        <dbReference type="Proteomes" id="UP000194286"/>
    </source>
</evidence>
<dbReference type="OrthoDB" id="1433018at2"/>
<dbReference type="EMBL" id="JABAFN010000075">
    <property type="protein sequence ID" value="NME23152.1"/>
    <property type="molecule type" value="Genomic_DNA"/>
</dbReference>
<dbReference type="EMBL" id="MKQH01000014">
    <property type="protein sequence ID" value="OJI10499.1"/>
    <property type="molecule type" value="Genomic_DNA"/>
</dbReference>
<reference evidence="4 24" key="14">
    <citation type="submission" date="2019-11" db="EMBL/GenBank/DDBJ databases">
        <title>Draft genome sequence of 12 host-associated Lactobacillus reuteri rodent strains.</title>
        <authorList>
            <person name="Zhang S."/>
            <person name="Ozcam M."/>
            <person name="Van Pijkeren J.P."/>
        </authorList>
    </citation>
    <scope>NUCLEOTIDE SEQUENCE [LARGE SCALE GENOMIC DNA]</scope>
    <source>
        <strain evidence="4 24">6799jm-1</strain>
    </source>
</reference>
<reference evidence="3 27" key="17">
    <citation type="journal article" date="2022" name="Front. Cell. Infect. Microbiol.">
        <title>The probiotic and immunomodulation effects of Limosilactobacillus reuteri RGW1 isolated from calf feces.</title>
        <authorList>
            <person name="Huang K."/>
            <person name="Shi W."/>
            <person name="Yang B."/>
            <person name="Wang J."/>
        </authorList>
    </citation>
    <scope>NUCLEOTIDE SEQUENCE [LARGE SCALE GENOMIC DNA]</scope>
    <source>
        <strain evidence="3 27">RGW1</strain>
    </source>
</reference>
<dbReference type="EMBL" id="MIMV01000216">
    <property type="protein sequence ID" value="OTA83126.1"/>
    <property type="molecule type" value="Genomic_DNA"/>
</dbReference>
<dbReference type="PATRIC" id="fig|1598.90.peg.1035"/>
<evidence type="ECO:0000313" key="9">
    <source>
        <dbReference type="EMBL" id="OUN49859.1"/>
    </source>
</evidence>
<dbReference type="EMBL" id="JAOTNP010000010">
    <property type="protein sequence ID" value="MDV8946336.1"/>
    <property type="molecule type" value="Genomic_DNA"/>
</dbReference>
<dbReference type="OMA" id="INAWIFA"/>
<dbReference type="Proteomes" id="UP000027731">
    <property type="component" value="Unassembled WGS sequence"/>
</dbReference>
<reference evidence="14 25" key="16">
    <citation type="submission" date="2020-07" db="EMBL/GenBank/DDBJ databases">
        <title>Genome sequence of Lactobacillus reuteri CNEI-KCA3 isolated from the faeces of a reared-broiler chicken, South-East Nigeria, reveals presence of CRISPR arrays.</title>
        <authorList>
            <person name="Anukam K.C."/>
            <person name="Ibezim C.N."/>
            <person name="BeecK W.V."/>
            <person name="Allonsius C."/>
            <person name="Broek M.D."/>
            <person name="Tuyaerts I."/>
            <person name="Attama A."/>
            <person name="Esimone C.O."/>
            <person name="Lebeer S."/>
        </authorList>
    </citation>
    <scope>NUCLEOTIDE SEQUENCE [LARGE SCALE GENOMIC DNA]</scope>
    <source>
        <strain evidence="14 25">CNEI-KCA3</strain>
    </source>
</reference>
<dbReference type="Gene3D" id="3.30.300.20">
    <property type="match status" value="1"/>
</dbReference>
<proteinExistence type="predicted"/>
<reference evidence="3" key="18">
    <citation type="submission" date="2022-08" db="EMBL/GenBank/DDBJ databases">
        <authorList>
            <person name="Huang K."/>
        </authorList>
    </citation>
    <scope>NUCLEOTIDE SEQUENCE</scope>
    <source>
        <strain evidence="3">RGW1</strain>
    </source>
</reference>
<evidence type="ECO:0000313" key="16">
    <source>
        <dbReference type="Proteomes" id="UP000027731"/>
    </source>
</evidence>
<dbReference type="Pfam" id="PF02566">
    <property type="entry name" value="OsmC"/>
    <property type="match status" value="1"/>
</dbReference>
<evidence type="ECO:0000313" key="14">
    <source>
        <dbReference type="EMBL" id="QLQ61648.1"/>
    </source>
</evidence>
<evidence type="ECO:0000313" key="15">
    <source>
        <dbReference type="EMBL" id="TGB11463.1"/>
    </source>
</evidence>
<evidence type="ECO:0000313" key="23">
    <source>
        <dbReference type="Proteomes" id="UP000245980"/>
    </source>
</evidence>
<dbReference type="Proteomes" id="UP000510868">
    <property type="component" value="Chromosome"/>
</dbReference>
<dbReference type="EMBL" id="QGHT01000052">
    <property type="protein sequence ID" value="PWT40235.1"/>
    <property type="molecule type" value="Genomic_DNA"/>
</dbReference>
<reference evidence="15" key="13">
    <citation type="submission" date="2019-04" db="EMBL/GenBank/DDBJ databases">
        <authorList>
            <person name="Bisanz J.E."/>
            <person name="Chagwedera N.D."/>
            <person name="Chawla A."/>
            <person name="Turnbaugh P.J."/>
        </authorList>
    </citation>
    <scope>NUCLEOTIDE SEQUENCE</scope>
    <source>
        <strain evidence="15">I8-5</strain>
    </source>
</reference>
<dbReference type="Proteomes" id="UP000452188">
    <property type="component" value="Unassembled WGS sequence"/>
</dbReference>
<evidence type="ECO:0000313" key="10">
    <source>
        <dbReference type="EMBL" id="PTM30680.1"/>
    </source>
</evidence>
<evidence type="ECO:0000313" key="18">
    <source>
        <dbReference type="Proteomes" id="UP000194219"/>
    </source>
</evidence>
<reference evidence="1 16" key="1">
    <citation type="submission" date="2014-06" db="EMBL/GenBank/DDBJ databases">
        <title>Genetic determinant of reutericyclin biosynthesis of Lactobacillus reuteri.</title>
        <authorList>
            <person name="Lin X."/>
            <person name="Duar R."/>
            <person name="Walter J."/>
            <person name="Gaenzle M."/>
        </authorList>
    </citation>
    <scope>NUCLEOTIDE SEQUENCE [LARGE SCALE GENOMIC DNA]</scope>
    <source>
        <strain evidence="1 16">LTH2584</strain>
    </source>
</reference>
<dbReference type="SUPFAM" id="SSF82784">
    <property type="entry name" value="OsmC-like"/>
    <property type="match status" value="1"/>
</dbReference>
<gene>
    <name evidence="9" type="ORF">B5G22_01615</name>
    <name evidence="8" type="ORF">BHL82_07185</name>
    <name evidence="7" type="ORF">BHL83_08285</name>
    <name evidence="6" type="ORF">BJI45_07905</name>
    <name evidence="10" type="ORF">DA796_00805</name>
    <name evidence="11" type="ORF">DB325_02245</name>
    <name evidence="13" type="ORF">DKZ22_09245</name>
    <name evidence="12" type="ORF">DKZ35_01605</name>
    <name evidence="15" type="ORF">E5F87_04420</name>
    <name evidence="4" type="ORF">GIX79_02385</name>
    <name evidence="5" type="ORF">HF865_10820</name>
    <name evidence="14" type="ORF">HHK02_11080</name>
    <name evidence="1" type="ORF">LR3_08015</name>
    <name evidence="3" type="ORF">NX099_02770</name>
    <name evidence="2" type="ORF">PSQ53_05510</name>
</gene>
<name>A0A073JN06_LIMRT</name>
<evidence type="ECO:0000313" key="20">
    <source>
        <dbReference type="Proteomes" id="UP000195868"/>
    </source>
</evidence>
<dbReference type="EMBL" id="CP059275">
    <property type="protein sequence ID" value="QLQ61648.1"/>
    <property type="molecule type" value="Genomic_DNA"/>
</dbReference>
<evidence type="ECO:0000313" key="27">
    <source>
        <dbReference type="Proteomes" id="UP001286376"/>
    </source>
</evidence>
<evidence type="ECO:0000313" key="25">
    <source>
        <dbReference type="Proteomes" id="UP000510868"/>
    </source>
</evidence>
<evidence type="ECO:0000313" key="4">
    <source>
        <dbReference type="EMBL" id="MRG74619.1"/>
    </source>
</evidence>
<reference evidence="22" key="10">
    <citation type="submission" date="2018-04" db="EMBL/GenBank/DDBJ databases">
        <title>Draft Genome Sequences of 10 Lactobacillus Species from 22 Commercial Probiotic Products.</title>
        <authorList>
            <person name="Gangiredla J."/>
            <person name="Barnaba T.J."/>
            <person name="Mammel M.K."/>
            <person name="Lacher D.W."/>
            <person name="Elkins C.A."/>
            <person name="Lampel K.A."/>
            <person name="Whitehouse C.A."/>
            <person name="Tartera C."/>
        </authorList>
    </citation>
    <scope>NUCLEOTIDE SEQUENCE [LARGE SCALE GENOMIC DNA]</scope>
    <source>
        <strain evidence="22">DS12_10</strain>
    </source>
</reference>
<dbReference type="Proteomes" id="UP001217945">
    <property type="component" value="Unassembled WGS sequence"/>
</dbReference>
<dbReference type="InterPro" id="IPR015946">
    <property type="entry name" value="KH_dom-like_a/b"/>
</dbReference>
<dbReference type="EMBL" id="SRKR01000006">
    <property type="protein sequence ID" value="TGB11463.1"/>
    <property type="molecule type" value="Genomic_DNA"/>
</dbReference>
<evidence type="ECO:0000313" key="7">
    <source>
        <dbReference type="EMBL" id="OTA83126.1"/>
    </source>
</evidence>
<accession>A0A073JN06</accession>
<evidence type="ECO:0000313" key="5">
    <source>
        <dbReference type="EMBL" id="NME23152.1"/>
    </source>
</evidence>
<evidence type="ECO:0000313" key="8">
    <source>
        <dbReference type="EMBL" id="OTA84024.1"/>
    </source>
</evidence>
<dbReference type="RefSeq" id="WP_003669548.1">
    <property type="nucleotide sequence ID" value="NZ_CABFNG010000001.1"/>
</dbReference>
<reference evidence="12 23" key="7">
    <citation type="journal article" date="2018" name="Front. Microbiol.">
        <title>Comparative Genomics of the Herbivore Gut Symbiont Lactobacillus reuteri Reveals Genetic Diversity and Lifestyle Adaptation.</title>
        <authorList>
            <person name="Zhao J."/>
        </authorList>
    </citation>
    <scope>NUCLEOTIDE SEQUENCE</scope>
    <source>
        <strain evidence="13 23">LR10</strain>
        <strain evidence="12">LR9</strain>
    </source>
</reference>
<dbReference type="Proteomes" id="UP000245980">
    <property type="component" value="Unassembled WGS sequence"/>
</dbReference>
<dbReference type="Proteomes" id="UP000244083">
    <property type="component" value="Unassembled WGS sequence"/>
</dbReference>
<reference evidence="20" key="5">
    <citation type="submission" date="2017-04" db="EMBL/GenBank/DDBJ databases">
        <title>Function of individual gut microbiota members based on whole genome sequencing of pure cultures obtained from chicken caecum.</title>
        <authorList>
            <person name="Medvecky M."/>
            <person name="Cejkova D."/>
            <person name="Polansky O."/>
            <person name="Karasova D."/>
            <person name="Kubasova T."/>
            <person name="Cizek A."/>
            <person name="Rychlik I."/>
        </authorList>
    </citation>
    <scope>NUCLEOTIDE SEQUENCE [LARGE SCALE GENOMIC DNA]</scope>
    <source>
        <strain evidence="20">An71</strain>
    </source>
</reference>
<evidence type="ECO:0000313" key="22">
    <source>
        <dbReference type="Proteomes" id="UP000244083"/>
    </source>
</evidence>
<evidence type="ECO:0000313" key="2">
    <source>
        <dbReference type="EMBL" id="MDD1382406.1"/>
    </source>
</evidence>